<reference evidence="6" key="1">
    <citation type="journal article" date="2019" name="Int. J. Syst. Evol. Microbiol.">
        <title>The Global Catalogue of Microorganisms (GCM) 10K type strain sequencing project: providing services to taxonomists for standard genome sequencing and annotation.</title>
        <authorList>
            <consortium name="The Broad Institute Genomics Platform"/>
            <consortium name="The Broad Institute Genome Sequencing Center for Infectious Disease"/>
            <person name="Wu L."/>
            <person name="Ma J."/>
        </authorList>
    </citation>
    <scope>NUCLEOTIDE SEQUENCE [LARGE SCALE GENOMIC DNA]</scope>
    <source>
        <strain evidence="6">KACC 11904</strain>
    </source>
</reference>
<comment type="catalytic activity">
    <reaction evidence="1">
        <text>3',5'-cyclic CMP + H2O = CMP + H(+)</text>
        <dbReference type="Rhea" id="RHEA:72675"/>
        <dbReference type="ChEBI" id="CHEBI:15377"/>
        <dbReference type="ChEBI" id="CHEBI:15378"/>
        <dbReference type="ChEBI" id="CHEBI:58003"/>
        <dbReference type="ChEBI" id="CHEBI:60377"/>
    </reaction>
    <physiologicalReaction direction="left-to-right" evidence="1">
        <dbReference type="Rhea" id="RHEA:72676"/>
    </physiologicalReaction>
</comment>
<evidence type="ECO:0000256" key="2">
    <source>
        <dbReference type="ARBA" id="ARBA00034301"/>
    </source>
</evidence>
<dbReference type="SUPFAM" id="SSF56281">
    <property type="entry name" value="Metallo-hydrolase/oxidoreductase"/>
    <property type="match status" value="1"/>
</dbReference>
<comment type="catalytic activity">
    <reaction evidence="3">
        <text>3',5'-cyclic UMP + H2O = UMP + H(+)</text>
        <dbReference type="Rhea" id="RHEA:70575"/>
        <dbReference type="ChEBI" id="CHEBI:15377"/>
        <dbReference type="ChEBI" id="CHEBI:15378"/>
        <dbReference type="ChEBI" id="CHEBI:57865"/>
        <dbReference type="ChEBI" id="CHEBI:184387"/>
    </reaction>
    <physiologicalReaction direction="left-to-right" evidence="3">
        <dbReference type="Rhea" id="RHEA:70576"/>
    </physiologicalReaction>
</comment>
<evidence type="ECO:0000256" key="3">
    <source>
        <dbReference type="ARBA" id="ARBA00048505"/>
    </source>
</evidence>
<evidence type="ECO:0000256" key="1">
    <source>
        <dbReference type="ARBA" id="ARBA00034221"/>
    </source>
</evidence>
<dbReference type="PANTHER" id="PTHR15032:SF36">
    <property type="entry name" value="METALLO-BETA-LACTAMASE DOMAIN-CONTAINING PROTEIN"/>
    <property type="match status" value="1"/>
</dbReference>
<dbReference type="InterPro" id="IPR024884">
    <property type="entry name" value="NAPE-PLD"/>
</dbReference>
<dbReference type="InterPro" id="IPR001279">
    <property type="entry name" value="Metallo-B-lactamas"/>
</dbReference>
<evidence type="ECO:0000313" key="5">
    <source>
        <dbReference type="EMBL" id="MFC5449733.1"/>
    </source>
</evidence>
<gene>
    <name evidence="5" type="ORF">ACFPOG_15850</name>
</gene>
<dbReference type="Proteomes" id="UP001596044">
    <property type="component" value="Unassembled WGS sequence"/>
</dbReference>
<evidence type="ECO:0000259" key="4">
    <source>
        <dbReference type="Pfam" id="PF12706"/>
    </source>
</evidence>
<feature type="domain" description="Metallo-beta-lactamase" evidence="4">
    <location>
        <begin position="81"/>
        <end position="275"/>
    </location>
</feature>
<dbReference type="EMBL" id="JBHSMJ010000022">
    <property type="protein sequence ID" value="MFC5449733.1"/>
    <property type="molecule type" value="Genomic_DNA"/>
</dbReference>
<proteinExistence type="predicted"/>
<dbReference type="RefSeq" id="WP_270885107.1">
    <property type="nucleotide sequence ID" value="NZ_JAQFVF010000083.1"/>
</dbReference>
<name>A0ABW0K8M4_9BACL</name>
<accession>A0ABW0K8M4</accession>
<comment type="caution">
    <text evidence="5">The sequence shown here is derived from an EMBL/GenBank/DDBJ whole genome shotgun (WGS) entry which is preliminary data.</text>
</comment>
<dbReference type="InterPro" id="IPR036866">
    <property type="entry name" value="RibonucZ/Hydroxyglut_hydro"/>
</dbReference>
<dbReference type="PIRSF" id="PIRSF038896">
    <property type="entry name" value="NAPE-PLD"/>
    <property type="match status" value="1"/>
</dbReference>
<dbReference type="Pfam" id="PF12706">
    <property type="entry name" value="Lactamase_B_2"/>
    <property type="match status" value="1"/>
</dbReference>
<evidence type="ECO:0000313" key="6">
    <source>
        <dbReference type="Proteomes" id="UP001596044"/>
    </source>
</evidence>
<keyword evidence="6" id="KW-1185">Reference proteome</keyword>
<dbReference type="PANTHER" id="PTHR15032">
    <property type="entry name" value="N-ACYL-PHOSPHATIDYLETHANOLAMINE-HYDROLYZING PHOSPHOLIPASE D"/>
    <property type="match status" value="1"/>
</dbReference>
<dbReference type="Gene3D" id="3.60.15.10">
    <property type="entry name" value="Ribonuclease Z/Hydroxyacylglutathione hydrolase-like"/>
    <property type="match status" value="1"/>
</dbReference>
<sequence length="322" mass="37668">MNFKTKKRYANLDHIKNKKTFPDIVKWTRSRLNRRGKREHLASRMRHVGRVEKLFLHTNRTETTISWIGHSTFLIQMAGINIVTDPVWANFMGLQQRFTQPGIEISDMPDVDIVLISHGHYDHLHFPSLQQLTGNPLFLVPVGLQPLFQKKGIERVEQFNWWDQHTMGDVELVFVPAQHWTKRTLWDRNTSHWGGWIIRKPMSGPDAYSAIYFAGDSGYFRGFEEIGKRFNIDYALLPIGAYQPEWFNYLDHISPEQAVKAFLDLDAKTFIPMHYGAFKLADDTPKEALDRLVSEWRRLSLPQANLKLLRLGETLHCEKMKR</sequence>
<comment type="function">
    <text evidence="2">Counteracts the endogenous Pycsar antiviral defense system. Phosphodiesterase that enables metal-dependent hydrolysis of host cyclic nucleotide Pycsar defense signals such as cCMP and cUMP.</text>
</comment>
<protein>
    <submittedName>
        <fullName evidence="5">MBL fold metallo-hydrolase</fullName>
    </submittedName>
</protein>
<organism evidence="5 6">
    <name type="scientific">Paenibacillus aestuarii</name>
    <dbReference type="NCBI Taxonomy" id="516965"/>
    <lineage>
        <taxon>Bacteria</taxon>
        <taxon>Bacillati</taxon>
        <taxon>Bacillota</taxon>
        <taxon>Bacilli</taxon>
        <taxon>Bacillales</taxon>
        <taxon>Paenibacillaceae</taxon>
        <taxon>Paenibacillus</taxon>
    </lineage>
</organism>